<gene>
    <name evidence="2" type="ORF">EV384_1946</name>
</gene>
<dbReference type="RefSeq" id="WP_130332132.1">
    <property type="nucleotide sequence ID" value="NZ_SHLD01000001.1"/>
</dbReference>
<dbReference type="EMBL" id="SHLD01000001">
    <property type="protein sequence ID" value="RZU73540.1"/>
    <property type="molecule type" value="Genomic_DNA"/>
</dbReference>
<comment type="caution">
    <text evidence="2">The sequence shown here is derived from an EMBL/GenBank/DDBJ whole genome shotgun (WGS) entry which is preliminary data.</text>
</comment>
<dbReference type="AlphaFoldDB" id="A0A4Q8B7C2"/>
<feature type="transmembrane region" description="Helical" evidence="1">
    <location>
        <begin position="89"/>
        <end position="110"/>
    </location>
</feature>
<evidence type="ECO:0000256" key="1">
    <source>
        <dbReference type="SAM" id="Phobius"/>
    </source>
</evidence>
<evidence type="ECO:0008006" key="4">
    <source>
        <dbReference type="Google" id="ProtNLM"/>
    </source>
</evidence>
<keyword evidence="1" id="KW-0812">Transmembrane</keyword>
<feature type="transmembrane region" description="Helical" evidence="1">
    <location>
        <begin position="122"/>
        <end position="144"/>
    </location>
</feature>
<feature type="transmembrane region" description="Helical" evidence="1">
    <location>
        <begin position="49"/>
        <end position="69"/>
    </location>
</feature>
<reference evidence="2 3" key="1">
    <citation type="submission" date="2019-02" db="EMBL/GenBank/DDBJ databases">
        <title>Sequencing the genomes of 1000 actinobacteria strains.</title>
        <authorList>
            <person name="Klenk H.-P."/>
        </authorList>
    </citation>
    <scope>NUCLEOTIDE SEQUENCE [LARGE SCALE GENOMIC DNA]</scope>
    <source>
        <strain evidence="2 3">DSM 45612</strain>
    </source>
</reference>
<feature type="transmembrane region" description="Helical" evidence="1">
    <location>
        <begin position="156"/>
        <end position="184"/>
    </location>
</feature>
<sequence>MITTDSRATAPAPYVWLRPTAVTASLLLFSYGVLRLLDGLDGYRDKSGWPWLAGHTLFLLGIVLFAVFMVGLRGRLLATSPRQRVLTDLATVAGLMGATAFGWVILGDLFPRFAEAVSTPDLVLIGGPALFQLGLLTLLVRAAVVRPRLLPFWAPALVLVGFVAIGVDLDLLPVGAALVFGGLLPVRQPAP</sequence>
<accession>A0A4Q8B7C2</accession>
<evidence type="ECO:0000313" key="3">
    <source>
        <dbReference type="Proteomes" id="UP000294114"/>
    </source>
</evidence>
<keyword evidence="1" id="KW-0472">Membrane</keyword>
<name>A0A4Q8B7C2_9ACTN</name>
<dbReference type="Proteomes" id="UP000294114">
    <property type="component" value="Unassembled WGS sequence"/>
</dbReference>
<protein>
    <recommendedName>
        <fullName evidence="4">Low temperature requirement A protein (LtrA)</fullName>
    </recommendedName>
</protein>
<organism evidence="2 3">
    <name type="scientific">Micromonospora kangleipakensis</name>
    <dbReference type="NCBI Taxonomy" id="1077942"/>
    <lineage>
        <taxon>Bacteria</taxon>
        <taxon>Bacillati</taxon>
        <taxon>Actinomycetota</taxon>
        <taxon>Actinomycetes</taxon>
        <taxon>Micromonosporales</taxon>
        <taxon>Micromonosporaceae</taxon>
        <taxon>Micromonospora</taxon>
    </lineage>
</organism>
<dbReference type="OrthoDB" id="3539663at2"/>
<feature type="transmembrane region" description="Helical" evidence="1">
    <location>
        <begin position="16"/>
        <end position="37"/>
    </location>
</feature>
<keyword evidence="3" id="KW-1185">Reference proteome</keyword>
<proteinExistence type="predicted"/>
<evidence type="ECO:0000313" key="2">
    <source>
        <dbReference type="EMBL" id="RZU73540.1"/>
    </source>
</evidence>
<keyword evidence="1" id="KW-1133">Transmembrane helix</keyword>